<protein>
    <submittedName>
        <fullName evidence="1">Uncharacterized protein</fullName>
    </submittedName>
</protein>
<dbReference type="AlphaFoldDB" id="A0A401T9K4"/>
<proteinExistence type="predicted"/>
<accession>A0A401T9K4</accession>
<reference evidence="1 2" key="1">
    <citation type="journal article" date="2018" name="Nat. Ecol. Evol.">
        <title>Shark genomes provide insights into elasmobranch evolution and the origin of vertebrates.</title>
        <authorList>
            <person name="Hara Y"/>
            <person name="Yamaguchi K"/>
            <person name="Onimaru K"/>
            <person name="Kadota M"/>
            <person name="Koyanagi M"/>
            <person name="Keeley SD"/>
            <person name="Tatsumi K"/>
            <person name="Tanaka K"/>
            <person name="Motone F"/>
            <person name="Kageyama Y"/>
            <person name="Nozu R"/>
            <person name="Adachi N"/>
            <person name="Nishimura O"/>
            <person name="Nakagawa R"/>
            <person name="Tanegashima C"/>
            <person name="Kiyatake I"/>
            <person name="Matsumoto R"/>
            <person name="Murakumo K"/>
            <person name="Nishida K"/>
            <person name="Terakita A"/>
            <person name="Kuratani S"/>
            <person name="Sato K"/>
            <person name="Hyodo S Kuraku.S."/>
        </authorList>
    </citation>
    <scope>NUCLEOTIDE SEQUENCE [LARGE SCALE GENOMIC DNA]</scope>
</reference>
<keyword evidence="2" id="KW-1185">Reference proteome</keyword>
<evidence type="ECO:0000313" key="1">
    <source>
        <dbReference type="EMBL" id="GCC39272.1"/>
    </source>
</evidence>
<gene>
    <name evidence="1" type="ORF">chiPu_0023137</name>
</gene>
<comment type="caution">
    <text evidence="1">The sequence shown here is derived from an EMBL/GenBank/DDBJ whole genome shotgun (WGS) entry which is preliminary data.</text>
</comment>
<dbReference type="Proteomes" id="UP000287033">
    <property type="component" value="Unassembled WGS sequence"/>
</dbReference>
<dbReference type="EMBL" id="BEZZ01015940">
    <property type="protein sequence ID" value="GCC39272.1"/>
    <property type="molecule type" value="Genomic_DNA"/>
</dbReference>
<sequence length="279" mass="31061">MQCGLEIEPTAVWRMCPVWSEDWAWRNLQIKSNAFGKIGRMRCRLETGHSWSGVWAPSGPETGPCAVCSLSPVCFGELAGCNLGTGNGVVWRLGPVQSGSRFRLIRRLTLVRYGESKKCVMETWTGVVNRVVWYGLVVEPSAVCRLGLCGLETQSVPPGVSVWCCLVTGPAVLWIRNLVQSGDQPVVEERLVLFHLKTVLGQYRDWTQCSLEIWLDTMWSLGSVPFGDCPLCVWRLEMVRTEDWAQSGQAILSGMVLSVDQVWSGNSDQYRVETVTSTV</sequence>
<name>A0A401T9K4_CHIPU</name>
<organism evidence="1 2">
    <name type="scientific">Chiloscyllium punctatum</name>
    <name type="common">Brownbanded bambooshark</name>
    <name type="synonym">Hemiscyllium punctatum</name>
    <dbReference type="NCBI Taxonomy" id="137246"/>
    <lineage>
        <taxon>Eukaryota</taxon>
        <taxon>Metazoa</taxon>
        <taxon>Chordata</taxon>
        <taxon>Craniata</taxon>
        <taxon>Vertebrata</taxon>
        <taxon>Chondrichthyes</taxon>
        <taxon>Elasmobranchii</taxon>
        <taxon>Galeomorphii</taxon>
        <taxon>Galeoidea</taxon>
        <taxon>Orectolobiformes</taxon>
        <taxon>Hemiscylliidae</taxon>
        <taxon>Chiloscyllium</taxon>
    </lineage>
</organism>
<evidence type="ECO:0000313" key="2">
    <source>
        <dbReference type="Proteomes" id="UP000287033"/>
    </source>
</evidence>